<evidence type="ECO:0000259" key="2">
    <source>
        <dbReference type="Pfam" id="PF00496"/>
    </source>
</evidence>
<evidence type="ECO:0000313" key="4">
    <source>
        <dbReference type="Proteomes" id="UP000011021"/>
    </source>
</evidence>
<reference evidence="3 4" key="1">
    <citation type="submission" date="2010-12" db="EMBL/GenBank/DDBJ databases">
        <authorList>
            <person name="Muzny D."/>
            <person name="Qin X."/>
            <person name="Deng J."/>
            <person name="Jiang H."/>
            <person name="Liu Y."/>
            <person name="Qu J."/>
            <person name="Song X.-Z."/>
            <person name="Zhang L."/>
            <person name="Thornton R."/>
            <person name="Coyle M."/>
            <person name="Francisco L."/>
            <person name="Jackson L."/>
            <person name="Javaid M."/>
            <person name="Korchina V."/>
            <person name="Kovar C."/>
            <person name="Mata R."/>
            <person name="Mathew T."/>
            <person name="Ngo R."/>
            <person name="Nguyen L."/>
            <person name="Nguyen N."/>
            <person name="Okwuonu G."/>
            <person name="Ongeri F."/>
            <person name="Pham C."/>
            <person name="Simmons D."/>
            <person name="Wilczek-Boney K."/>
            <person name="Hale W."/>
            <person name="Jakkamsetti A."/>
            <person name="Pham P."/>
            <person name="Ruth R."/>
            <person name="San Lucas F."/>
            <person name="Warren J."/>
            <person name="Zhang J."/>
            <person name="Zhao Z."/>
            <person name="Zhou C."/>
            <person name="Zhu D."/>
            <person name="Lee S."/>
            <person name="Bess C."/>
            <person name="Blankenburg K."/>
            <person name="Forbes L."/>
            <person name="Fu Q."/>
            <person name="Gubbala S."/>
            <person name="Hirani K."/>
            <person name="Jayaseelan J.C."/>
            <person name="Lara F."/>
            <person name="Munidasa M."/>
            <person name="Palculict T."/>
            <person name="Patil S."/>
            <person name="Pu L.-L."/>
            <person name="Saada N."/>
            <person name="Tang L."/>
            <person name="Weissenberger G."/>
            <person name="Zhu Y."/>
            <person name="Hemphill L."/>
            <person name="Shang Y."/>
            <person name="Youmans B."/>
            <person name="Ayvaz T."/>
            <person name="Ross M."/>
            <person name="Santibanez J."/>
            <person name="Aqrawi P."/>
            <person name="Gross S."/>
            <person name="Joshi V."/>
            <person name="Fowler G."/>
            <person name="Nazareth L."/>
            <person name="Reid J."/>
            <person name="Worley K."/>
            <person name="Petrosino J."/>
            <person name="Highlander S."/>
            <person name="Gibbs R."/>
        </authorList>
    </citation>
    <scope>NUCLEOTIDE SEQUENCE [LARGE SCALE GENOMIC DNA]</scope>
    <source>
        <strain evidence="3 4">ATCC 51599</strain>
    </source>
</reference>
<evidence type="ECO:0000256" key="1">
    <source>
        <dbReference type="ARBA" id="ARBA00022729"/>
    </source>
</evidence>
<comment type="caution">
    <text evidence="3">The sequence shown here is derived from an EMBL/GenBank/DDBJ whole genome shotgun (WGS) entry which is preliminary data.</text>
</comment>
<dbReference type="eggNOG" id="COG4166">
    <property type="taxonomic scope" value="Bacteria"/>
</dbReference>
<dbReference type="GO" id="GO:1904680">
    <property type="term" value="F:peptide transmembrane transporter activity"/>
    <property type="evidence" value="ECO:0007669"/>
    <property type="project" value="TreeGrafter"/>
</dbReference>
<dbReference type="Gene3D" id="3.40.190.10">
    <property type="entry name" value="Periplasmic binding protein-like II"/>
    <property type="match status" value="1"/>
</dbReference>
<organism evidence="3 4">
    <name type="scientific">Lautropia mirabilis ATCC 51599</name>
    <dbReference type="NCBI Taxonomy" id="887898"/>
    <lineage>
        <taxon>Bacteria</taxon>
        <taxon>Pseudomonadati</taxon>
        <taxon>Pseudomonadota</taxon>
        <taxon>Betaproteobacteria</taxon>
        <taxon>Burkholderiales</taxon>
        <taxon>Burkholderiaceae</taxon>
        <taxon>Lautropia</taxon>
    </lineage>
</organism>
<dbReference type="Pfam" id="PF00496">
    <property type="entry name" value="SBP_bac_5"/>
    <property type="match status" value="1"/>
</dbReference>
<dbReference type="GO" id="GO:0042884">
    <property type="term" value="P:microcin transport"/>
    <property type="evidence" value="ECO:0007669"/>
    <property type="project" value="TreeGrafter"/>
</dbReference>
<dbReference type="CDD" id="cd08497">
    <property type="entry name" value="MbnE-like"/>
    <property type="match status" value="1"/>
</dbReference>
<gene>
    <name evidence="3" type="ORF">HMPREF0551_1142</name>
</gene>
<dbReference type="InterPro" id="IPR039424">
    <property type="entry name" value="SBP_5"/>
</dbReference>
<dbReference type="HOGENOM" id="CLU_023171_0_0_4"/>
<proteinExistence type="predicted"/>
<dbReference type="PIRSF" id="PIRSF002741">
    <property type="entry name" value="MppA"/>
    <property type="match status" value="1"/>
</dbReference>
<dbReference type="Proteomes" id="UP000011021">
    <property type="component" value="Unassembled WGS sequence"/>
</dbReference>
<dbReference type="Gene3D" id="3.10.105.10">
    <property type="entry name" value="Dipeptide-binding Protein, Domain 3"/>
    <property type="match status" value="1"/>
</dbReference>
<dbReference type="PANTHER" id="PTHR30290:SF64">
    <property type="entry name" value="ABC TRANSPORTER PERIPLASMIC BINDING PROTEIN"/>
    <property type="match status" value="1"/>
</dbReference>
<dbReference type="STRING" id="887898.HMPREF0551_1142"/>
<dbReference type="InterPro" id="IPR030678">
    <property type="entry name" value="Peptide/Ni-bd"/>
</dbReference>
<dbReference type="PANTHER" id="PTHR30290">
    <property type="entry name" value="PERIPLASMIC BINDING COMPONENT OF ABC TRANSPORTER"/>
    <property type="match status" value="1"/>
</dbReference>
<dbReference type="AlphaFoldDB" id="E7RWT0"/>
<accession>E7RWT0</accession>
<evidence type="ECO:0000313" key="3">
    <source>
        <dbReference type="EMBL" id="EFV95184.1"/>
    </source>
</evidence>
<dbReference type="GO" id="GO:0015833">
    <property type="term" value="P:peptide transport"/>
    <property type="evidence" value="ECO:0007669"/>
    <property type="project" value="TreeGrafter"/>
</dbReference>
<dbReference type="GO" id="GO:0043190">
    <property type="term" value="C:ATP-binding cassette (ABC) transporter complex"/>
    <property type="evidence" value="ECO:0007669"/>
    <property type="project" value="InterPro"/>
</dbReference>
<protein>
    <submittedName>
        <fullName evidence="3">Tat pathway signal sequence domain protein</fullName>
    </submittedName>
</protein>
<dbReference type="InterPro" id="IPR000914">
    <property type="entry name" value="SBP_5_dom"/>
</dbReference>
<name>E7RWT0_9BURK</name>
<dbReference type="SUPFAM" id="SSF53850">
    <property type="entry name" value="Periplasmic binding protein-like II"/>
    <property type="match status" value="1"/>
</dbReference>
<keyword evidence="1" id="KW-0732">Signal</keyword>
<keyword evidence="4" id="KW-1185">Reference proteome</keyword>
<dbReference type="GO" id="GO:0030288">
    <property type="term" value="C:outer membrane-bounded periplasmic space"/>
    <property type="evidence" value="ECO:0007669"/>
    <property type="project" value="TreeGrafter"/>
</dbReference>
<sequence length="663" mass="74761">MAVGVDVSRQIGGGRRAWLQGGLVLGAAALAGWPGREVLAAHGMAWGGEPRYPESFAHFDYVRPDAPRGGLVRLAGMGTFDSLNPFTLRGIAAAGTGSLMFESLAVASWDEPFSVYGLLAEDMILAEDRLSVMFKLRAEARFNDGSPVLAEDVRHSFETLVGPKGHPLFRQYFGDVERLEVMDNRLLRFFFKRTNPELHLILAKDLPVFSRRWGQGKAFDAMPHERPITSGPYVVDSMDLGKRIAFKRVEGYWADALPVRRGTFNFERVVFKYFRDEVARLEAFKAGEFDWLFENSARNWTRGHVGARYRSGEIVKRNFPHSNVSGMQGYALNTRRPLFKDVRVREALALAFDFDWLNRHYFQGQYTRTRSYFANSAMAASGKPDAEEMRFLKSLSSPLDPAVFGELPELPDNPDADALRRNLKRAQQLLNEAGWQVDTDGVLKNAQGQAFRFEVLGDAPAFERLATPWIHNLARLGIRVRQRMVDPALYQKRVSTFDYDVVTTVYPMSSTPGNELLQMLGSAAANDARSGNYSGVADPAVDEIIERILQVRSRDELQLATRALDRVLRHGWYMVPQFHSSSYRVAFDWRLRHPGVLPLFYDPQSWLLETWWRDDEARPVPVAEQADAMDVPLMHLPALAMEQPSQPAGVSAIGHRAGRFLTC</sequence>
<dbReference type="EMBL" id="AEQP01000004">
    <property type="protein sequence ID" value="EFV95184.1"/>
    <property type="molecule type" value="Genomic_DNA"/>
</dbReference>
<feature type="domain" description="Solute-binding protein family 5" evidence="2">
    <location>
        <begin position="115"/>
        <end position="525"/>
    </location>
</feature>